<proteinExistence type="predicted"/>
<evidence type="ECO:0000256" key="1">
    <source>
        <dbReference type="SAM" id="MobiDB-lite"/>
    </source>
</evidence>
<feature type="region of interest" description="Disordered" evidence="1">
    <location>
        <begin position="128"/>
        <end position="211"/>
    </location>
</feature>
<organism evidence="2 3">
    <name type="scientific">Rangifer tarandus platyrhynchus</name>
    <name type="common">Svalbard reindeer</name>
    <dbReference type="NCBI Taxonomy" id="3082113"/>
    <lineage>
        <taxon>Eukaryota</taxon>
        <taxon>Metazoa</taxon>
        <taxon>Chordata</taxon>
        <taxon>Craniata</taxon>
        <taxon>Vertebrata</taxon>
        <taxon>Euteleostomi</taxon>
        <taxon>Mammalia</taxon>
        <taxon>Eutheria</taxon>
        <taxon>Laurasiatheria</taxon>
        <taxon>Artiodactyla</taxon>
        <taxon>Ruminantia</taxon>
        <taxon>Pecora</taxon>
        <taxon>Cervidae</taxon>
        <taxon>Odocoileinae</taxon>
        <taxon>Rangifer</taxon>
    </lineage>
</organism>
<reference evidence="2" key="1">
    <citation type="submission" date="2023-04" db="EMBL/GenBank/DDBJ databases">
        <authorList>
            <consortium name="ELIXIR-Norway"/>
        </authorList>
    </citation>
    <scope>NUCLEOTIDE SEQUENCE [LARGE SCALE GENOMIC DNA]</scope>
</reference>
<evidence type="ECO:0000313" key="2">
    <source>
        <dbReference type="EMBL" id="CAI9176098.1"/>
    </source>
</evidence>
<sequence>MLPSTPLIRAIWSDTGDEKGRRVGFPRSPAPSPAPPRHPRTPGPPPPRFSRKALCGRFASSARRCARFDRFVRCQPGSASRLELRTILRICGFHDVSLRGPALFSYPGIFFFSFPPLSPFPPFPLSPPGLRPPSPAPARSHTPPPLGWHPRRPVRLSACGQREPVPRRPAAPGRRGWAGGGVGTRGNLEARPGAACAARRMESPNRLPGPM</sequence>
<feature type="compositionally biased region" description="Pro residues" evidence="1">
    <location>
        <begin position="28"/>
        <end position="48"/>
    </location>
</feature>
<keyword evidence="3" id="KW-1185">Reference proteome</keyword>
<evidence type="ECO:0000313" key="3">
    <source>
        <dbReference type="Proteomes" id="UP001176941"/>
    </source>
</evidence>
<feature type="region of interest" description="Disordered" evidence="1">
    <location>
        <begin position="13"/>
        <end position="49"/>
    </location>
</feature>
<dbReference type="Proteomes" id="UP001176941">
    <property type="component" value="Chromosome 5"/>
</dbReference>
<dbReference type="EMBL" id="OX459941">
    <property type="protein sequence ID" value="CAI9176098.1"/>
    <property type="molecule type" value="Genomic_DNA"/>
</dbReference>
<protein>
    <submittedName>
        <fullName evidence="2">Uncharacterized protein</fullName>
    </submittedName>
</protein>
<feature type="compositionally biased region" description="Pro residues" evidence="1">
    <location>
        <begin position="128"/>
        <end position="147"/>
    </location>
</feature>
<accession>A0ABN8ZRF3</accession>
<gene>
    <name evidence="2" type="ORF">MRATA1EN1_LOCUS25060</name>
</gene>
<name>A0ABN8ZRF3_RANTA</name>